<dbReference type="Pfam" id="PF07086">
    <property type="entry name" value="Jagunal"/>
    <property type="match status" value="1"/>
</dbReference>
<protein>
    <submittedName>
        <fullName evidence="7">Jagunal homolog 1</fullName>
    </submittedName>
</protein>
<dbReference type="AlphaFoldDB" id="A0A6S7FT51"/>
<comment type="similarity">
    <text evidence="2">Belongs to the jagunal family.</text>
</comment>
<dbReference type="PANTHER" id="PTHR20955">
    <property type="entry name" value="PROTEIN JAGUNAL HOMOLOG 1"/>
    <property type="match status" value="1"/>
</dbReference>
<comment type="subcellular location">
    <subcellularLocation>
        <location evidence="1">Endoplasmic reticulum membrane</location>
        <topology evidence="1">Multi-pass membrane protein</topology>
    </subcellularLocation>
</comment>
<accession>A0A6S7FT51</accession>
<keyword evidence="4" id="KW-0256">Endoplasmic reticulum</keyword>
<dbReference type="GO" id="GO:0005789">
    <property type="term" value="C:endoplasmic reticulum membrane"/>
    <property type="evidence" value="ECO:0007669"/>
    <property type="project" value="UniProtKB-SubCell"/>
</dbReference>
<dbReference type="OrthoDB" id="8914197at2759"/>
<comment type="caution">
    <text evidence="7">The sequence shown here is derived from an EMBL/GenBank/DDBJ whole genome shotgun (WGS) entry which is preliminary data.</text>
</comment>
<dbReference type="GO" id="GO:0007029">
    <property type="term" value="P:endoplasmic reticulum organization"/>
    <property type="evidence" value="ECO:0007669"/>
    <property type="project" value="InterPro"/>
</dbReference>
<evidence type="ECO:0000313" key="8">
    <source>
        <dbReference type="Proteomes" id="UP001152795"/>
    </source>
</evidence>
<reference evidence="7" key="1">
    <citation type="submission" date="2020-04" db="EMBL/GenBank/DDBJ databases">
        <authorList>
            <person name="Alioto T."/>
            <person name="Alioto T."/>
            <person name="Gomez Garrido J."/>
        </authorList>
    </citation>
    <scope>NUCLEOTIDE SEQUENCE</scope>
    <source>
        <strain evidence="7">A484AB</strain>
    </source>
</reference>
<evidence type="ECO:0000256" key="4">
    <source>
        <dbReference type="ARBA" id="ARBA00022824"/>
    </source>
</evidence>
<gene>
    <name evidence="7" type="ORF">PACLA_8A082216</name>
</gene>
<proteinExistence type="inferred from homology"/>
<name>A0A6S7FT51_PARCT</name>
<dbReference type="InterPro" id="IPR009787">
    <property type="entry name" value="Jagunal"/>
</dbReference>
<evidence type="ECO:0000313" key="7">
    <source>
        <dbReference type="EMBL" id="CAB3977471.1"/>
    </source>
</evidence>
<keyword evidence="8" id="KW-1185">Reference proteome</keyword>
<evidence type="ECO:0000256" key="3">
    <source>
        <dbReference type="ARBA" id="ARBA00022692"/>
    </source>
</evidence>
<evidence type="ECO:0000256" key="1">
    <source>
        <dbReference type="ARBA" id="ARBA00004477"/>
    </source>
</evidence>
<keyword evidence="5" id="KW-1133">Transmembrane helix</keyword>
<keyword evidence="6" id="KW-0472">Membrane</keyword>
<sequence>MSSRAGPRASGTDGSDFSHREKVASHYKDSVKWKSKLNLNLSLHLLCIVLGAIWSALGHFKMVQYQPQDWHIAWLCTLIPVMFGRNSLPKNKHNQMYVYVIGSLLLGFGPMIYGATKHLKTVMLYMQQESGGTLDLRGLSIKLAVIGLIVQMQITALYYAIRLIGAWKSKGEKSS</sequence>
<dbReference type="Proteomes" id="UP001152795">
    <property type="component" value="Unassembled WGS sequence"/>
</dbReference>
<evidence type="ECO:0000256" key="6">
    <source>
        <dbReference type="ARBA" id="ARBA00023136"/>
    </source>
</evidence>
<evidence type="ECO:0000256" key="2">
    <source>
        <dbReference type="ARBA" id="ARBA00008462"/>
    </source>
</evidence>
<dbReference type="GO" id="GO:0016192">
    <property type="term" value="P:vesicle-mediated transport"/>
    <property type="evidence" value="ECO:0007669"/>
    <property type="project" value="TreeGrafter"/>
</dbReference>
<keyword evidence="3" id="KW-0812">Transmembrane</keyword>
<organism evidence="7 8">
    <name type="scientific">Paramuricea clavata</name>
    <name type="common">Red gorgonian</name>
    <name type="synonym">Violescent sea-whip</name>
    <dbReference type="NCBI Taxonomy" id="317549"/>
    <lineage>
        <taxon>Eukaryota</taxon>
        <taxon>Metazoa</taxon>
        <taxon>Cnidaria</taxon>
        <taxon>Anthozoa</taxon>
        <taxon>Octocorallia</taxon>
        <taxon>Malacalcyonacea</taxon>
        <taxon>Plexauridae</taxon>
        <taxon>Paramuricea</taxon>
    </lineage>
</organism>
<dbReference type="EMBL" id="CACRXK020000050">
    <property type="protein sequence ID" value="CAB3977471.1"/>
    <property type="molecule type" value="Genomic_DNA"/>
</dbReference>
<dbReference type="PANTHER" id="PTHR20955:SF1">
    <property type="entry name" value="PROTEIN JAGUNAL HOMOLOG 1"/>
    <property type="match status" value="1"/>
</dbReference>
<evidence type="ECO:0000256" key="5">
    <source>
        <dbReference type="ARBA" id="ARBA00022989"/>
    </source>
</evidence>